<evidence type="ECO:0000313" key="2">
    <source>
        <dbReference type="EMBL" id="DAD55890.1"/>
    </source>
</evidence>
<accession>A0A8D9PEU9</accession>
<protein>
    <submittedName>
        <fullName evidence="2">Uncharacterized protein</fullName>
    </submittedName>
</protein>
<sequence>MNTTQVALCIILAIGVLAIFFLAGTIIGGIHAYAKAFAEAEETYKNLDEAKEGLIKSLEGKAEAQKELIESYEELVKTLQEKNNKPLTGN</sequence>
<feature type="coiled-coil region" evidence="1">
    <location>
        <begin position="30"/>
        <end position="85"/>
    </location>
</feature>
<organism evidence="2">
    <name type="scientific">Bacteriophage sp</name>
    <dbReference type="NCBI Taxonomy" id="38018"/>
    <lineage>
        <taxon>Viruses</taxon>
    </lineage>
</organism>
<proteinExistence type="predicted"/>
<evidence type="ECO:0000256" key="1">
    <source>
        <dbReference type="SAM" id="Coils"/>
    </source>
</evidence>
<reference evidence="2" key="1">
    <citation type="journal article" date="2021" name="Proc. Natl. Acad. Sci. U.S.A.">
        <title>A Catalog of Tens of Thousands of Viruses from Human Metagenomes Reveals Hidden Associations with Chronic Diseases.</title>
        <authorList>
            <person name="Tisza M.J."/>
            <person name="Buck C.B."/>
        </authorList>
    </citation>
    <scope>NUCLEOTIDE SEQUENCE</scope>
    <source>
        <strain evidence="2">CtOZu12</strain>
    </source>
</reference>
<name>A0A8D9PEU9_9VIRU</name>
<dbReference type="EMBL" id="BK029940">
    <property type="protein sequence ID" value="DAD55890.1"/>
    <property type="molecule type" value="Genomic_DNA"/>
</dbReference>
<keyword evidence="1" id="KW-0175">Coiled coil</keyword>